<dbReference type="Gene3D" id="3.40.630.110">
    <property type="entry name" value="GNAT acetyltransferase-like"/>
    <property type="match status" value="1"/>
</dbReference>
<dbReference type="PANTHER" id="PTHR31143:SF2">
    <property type="entry name" value="FR47-LIKE DOMAIN-CONTAINING PROTEIN-RELATED"/>
    <property type="match status" value="1"/>
</dbReference>
<dbReference type="EMBL" id="KB206969">
    <property type="protein sequence ID" value="ELP86416.1"/>
    <property type="molecule type" value="Genomic_DNA"/>
</dbReference>
<protein>
    <recommendedName>
        <fullName evidence="3">N-acetyltransferase domain-containing protein</fullName>
    </recommendedName>
</protein>
<dbReference type="PANTHER" id="PTHR31143">
    <property type="match status" value="1"/>
</dbReference>
<reference evidence="1 2" key="1">
    <citation type="submission" date="2012-10" db="EMBL/GenBank/DDBJ databases">
        <authorList>
            <person name="Zafar N."/>
            <person name="Inman J."/>
            <person name="Hall N."/>
            <person name="Lorenzi H."/>
            <person name="Caler E."/>
        </authorList>
    </citation>
    <scope>NUCLEOTIDE SEQUENCE [LARGE SCALE GENOMIC DNA]</scope>
    <source>
        <strain evidence="1 2">IP1</strain>
    </source>
</reference>
<dbReference type="GeneID" id="14885483"/>
<accession>A0A0A1U401</accession>
<organism evidence="1 2">
    <name type="scientific">Entamoeba invadens IP1</name>
    <dbReference type="NCBI Taxonomy" id="370355"/>
    <lineage>
        <taxon>Eukaryota</taxon>
        <taxon>Amoebozoa</taxon>
        <taxon>Evosea</taxon>
        <taxon>Archamoebae</taxon>
        <taxon>Mastigamoebida</taxon>
        <taxon>Entamoebidae</taxon>
        <taxon>Entamoeba</taxon>
    </lineage>
</organism>
<dbReference type="AlphaFoldDB" id="A0A0A1U401"/>
<dbReference type="VEuPathDB" id="AmoebaDB:EIN_031170"/>
<name>A0A0A1U401_ENTIV</name>
<dbReference type="Pfam" id="PF12746">
    <property type="entry name" value="GNAT_acetyltran"/>
    <property type="match status" value="1"/>
</dbReference>
<dbReference type="RefSeq" id="XP_004185762.1">
    <property type="nucleotide sequence ID" value="XM_004185714.1"/>
</dbReference>
<evidence type="ECO:0008006" key="3">
    <source>
        <dbReference type="Google" id="ProtNLM"/>
    </source>
</evidence>
<dbReference type="InterPro" id="IPR027365">
    <property type="entry name" value="GNAT_acetyltra_YdfB-like"/>
</dbReference>
<evidence type="ECO:0000313" key="1">
    <source>
        <dbReference type="EMBL" id="ELP86416.1"/>
    </source>
</evidence>
<dbReference type="OMA" id="LQGHMGN"/>
<sequence length="265" mass="30544">MITLNKNRDITRNLFNNWDETPIWSCLEGTMGHICVDKIPNPKTAIAVISCLSFLAGVPNLEILEKHKNDETRKEVILIPQNEEWAKLVEKCYSKNVIRYQRFATHKDTQFDKDKLRKIVSSLSPSFCLRRIDETIFQQCLFEKWSEDLVGNFSDYSEFKSHGVGYVILKTSHSTNLELAEREVIISGCSTFTYYNKGIEIEVDTNINYRQQGLATVCSARTILECLDLGMYPSWDADNVVSLKVAEKLGYHFSHPYTAFKYTIQ</sequence>
<keyword evidence="2" id="KW-1185">Reference proteome</keyword>
<dbReference type="InterPro" id="IPR042573">
    <property type="entry name" value="GNAT_acetyltra_N"/>
</dbReference>
<proteinExistence type="predicted"/>
<gene>
    <name evidence="1" type="ORF">EIN_031170</name>
</gene>
<dbReference type="KEGG" id="eiv:EIN_031170"/>
<dbReference type="Proteomes" id="UP000014680">
    <property type="component" value="Unassembled WGS sequence"/>
</dbReference>
<evidence type="ECO:0000313" key="2">
    <source>
        <dbReference type="Proteomes" id="UP000014680"/>
    </source>
</evidence>
<dbReference type="Gene3D" id="3.40.630.30">
    <property type="match status" value="1"/>
</dbReference>